<dbReference type="SUPFAM" id="SSF56645">
    <property type="entry name" value="Acyl-CoA dehydrogenase NM domain-like"/>
    <property type="match status" value="1"/>
</dbReference>
<gene>
    <name evidence="4" type="ORF">EV659_11318</name>
</gene>
<evidence type="ECO:0000313" key="4">
    <source>
        <dbReference type="EMBL" id="TCP30765.1"/>
    </source>
</evidence>
<dbReference type="InterPro" id="IPR013107">
    <property type="entry name" value="Acyl-CoA_DH_C"/>
</dbReference>
<dbReference type="InterPro" id="IPR036250">
    <property type="entry name" value="AcylCo_DH-like_C"/>
</dbReference>
<evidence type="ECO:0000259" key="2">
    <source>
        <dbReference type="Pfam" id="PF02771"/>
    </source>
</evidence>
<dbReference type="InterPro" id="IPR046373">
    <property type="entry name" value="Acyl-CoA_Oxase/DH_mid-dom_sf"/>
</dbReference>
<dbReference type="RefSeq" id="WP_132709399.1">
    <property type="nucleotide sequence ID" value="NZ_JACIGF010000013.1"/>
</dbReference>
<dbReference type="EMBL" id="SLXO01000013">
    <property type="protein sequence ID" value="TCP30765.1"/>
    <property type="molecule type" value="Genomic_DNA"/>
</dbReference>
<dbReference type="Pfam" id="PF08028">
    <property type="entry name" value="Acyl-CoA_dh_2"/>
    <property type="match status" value="1"/>
</dbReference>
<dbReference type="InterPro" id="IPR013786">
    <property type="entry name" value="AcylCoA_DH/ox_N"/>
</dbReference>
<proteinExistence type="predicted"/>
<dbReference type="InterPro" id="IPR037069">
    <property type="entry name" value="AcylCoA_DH/ox_N_sf"/>
</dbReference>
<dbReference type="PANTHER" id="PTHR43884:SF12">
    <property type="entry name" value="ISOVALERYL-COA DEHYDROGENASE, MITOCHONDRIAL-RELATED"/>
    <property type="match status" value="1"/>
</dbReference>
<comment type="caution">
    <text evidence="4">The sequence shown here is derived from an EMBL/GenBank/DDBJ whole genome shotgun (WGS) entry which is preliminary data.</text>
</comment>
<dbReference type="PIRSF" id="PIRSF016578">
    <property type="entry name" value="HsaA"/>
    <property type="match status" value="1"/>
</dbReference>
<dbReference type="Gene3D" id="1.10.540.10">
    <property type="entry name" value="Acyl-CoA dehydrogenase/oxidase, N-terminal domain"/>
    <property type="match status" value="1"/>
</dbReference>
<feature type="domain" description="Acyl-CoA dehydrogenase C-terminal" evidence="3">
    <location>
        <begin position="239"/>
        <end position="369"/>
    </location>
</feature>
<dbReference type="Proteomes" id="UP000295399">
    <property type="component" value="Unassembled WGS sequence"/>
</dbReference>
<dbReference type="InterPro" id="IPR009100">
    <property type="entry name" value="AcylCoA_DH/oxidase_NM_dom_sf"/>
</dbReference>
<dbReference type="Gene3D" id="1.20.140.10">
    <property type="entry name" value="Butyryl-CoA Dehydrogenase, subunit A, domain 3"/>
    <property type="match status" value="1"/>
</dbReference>
<organism evidence="4 5">
    <name type="scientific">Rhodothalassium salexigens DSM 2132</name>
    <dbReference type="NCBI Taxonomy" id="1188247"/>
    <lineage>
        <taxon>Bacteria</taxon>
        <taxon>Pseudomonadati</taxon>
        <taxon>Pseudomonadota</taxon>
        <taxon>Alphaproteobacteria</taxon>
        <taxon>Rhodothalassiales</taxon>
        <taxon>Rhodothalassiaceae</taxon>
        <taxon>Rhodothalassium</taxon>
    </lineage>
</organism>
<protein>
    <submittedName>
        <fullName evidence="4">Alkylation response protein AidB-like acyl-CoA dehydrogenase</fullName>
    </submittedName>
</protein>
<dbReference type="GO" id="GO:0050660">
    <property type="term" value="F:flavin adenine dinucleotide binding"/>
    <property type="evidence" value="ECO:0007669"/>
    <property type="project" value="InterPro"/>
</dbReference>
<evidence type="ECO:0000256" key="1">
    <source>
        <dbReference type="ARBA" id="ARBA00023002"/>
    </source>
</evidence>
<accession>A0A4R2PA51</accession>
<dbReference type="AlphaFoldDB" id="A0A4R2PA51"/>
<evidence type="ECO:0000313" key="5">
    <source>
        <dbReference type="Proteomes" id="UP000295399"/>
    </source>
</evidence>
<keyword evidence="1" id="KW-0560">Oxidoreductase</keyword>
<feature type="domain" description="Acyl-CoA dehydrogenase/oxidase N-terminal" evidence="2">
    <location>
        <begin position="14"/>
        <end position="96"/>
    </location>
</feature>
<dbReference type="PANTHER" id="PTHR43884">
    <property type="entry name" value="ACYL-COA DEHYDROGENASE"/>
    <property type="match status" value="1"/>
</dbReference>
<dbReference type="Gene3D" id="2.40.110.10">
    <property type="entry name" value="Butyryl-CoA Dehydrogenase, subunit A, domain 2"/>
    <property type="match status" value="1"/>
</dbReference>
<evidence type="ECO:0000259" key="3">
    <source>
        <dbReference type="Pfam" id="PF08028"/>
    </source>
</evidence>
<dbReference type="Pfam" id="PF02771">
    <property type="entry name" value="Acyl-CoA_dh_N"/>
    <property type="match status" value="1"/>
</dbReference>
<dbReference type="GO" id="GO:0006552">
    <property type="term" value="P:L-leucine catabolic process"/>
    <property type="evidence" value="ECO:0007669"/>
    <property type="project" value="TreeGrafter"/>
</dbReference>
<dbReference type="InParanoid" id="A0A4R2PA51"/>
<name>A0A4R2PA51_RHOSA</name>
<reference evidence="4 5" key="1">
    <citation type="submission" date="2019-03" db="EMBL/GenBank/DDBJ databases">
        <title>Genomic Encyclopedia of Type Strains, Phase IV (KMG-IV): sequencing the most valuable type-strain genomes for metagenomic binning, comparative biology and taxonomic classification.</title>
        <authorList>
            <person name="Goeker M."/>
        </authorList>
    </citation>
    <scope>NUCLEOTIDE SEQUENCE [LARGE SCALE GENOMIC DNA]</scope>
    <source>
        <strain evidence="4 5">DSM 2132</strain>
    </source>
</reference>
<keyword evidence="5" id="KW-1185">Reference proteome</keyword>
<sequence length="391" mass="40961">MALAIDVTRRDPQAAAEALQPAIRARAEAIETERRLPADLAGELARAGLMRLFVPAAAGGLEMDPPQAFAATEALARADASVAWCQMIAATTGLVSAYLPTDRAAQIFAADDAITGGVFAPKGEARPVAGGYRVSGRWQWASGSANCAWLMAGCRVVEDGAVRTLPNGAPDVLMVLVPRRAVTLHDTWHAAGLAGTGSGDMEIVDAEVPGGHSASFFSDRPVADGPLYRFPVFAMLAQGIAATALGNARGALDELAAFGTAKTRQFERKALGATPHVQGETARAEALLSSARAFWAATLADAWDRASAGQALSIETRARLRLAATHATRTAAEVTAMAHDLAGGASAFLSFPIQRRFRDAHVATQHIMVGHATYETYGRTVYGLDVDATFV</sequence>
<dbReference type="OrthoDB" id="2986495at2"/>
<dbReference type="SUPFAM" id="SSF47203">
    <property type="entry name" value="Acyl-CoA dehydrogenase C-terminal domain-like"/>
    <property type="match status" value="1"/>
</dbReference>
<dbReference type="GO" id="GO:0008470">
    <property type="term" value="F:3-methylbutanoyl-CoA dehydrogenase activity"/>
    <property type="evidence" value="ECO:0007669"/>
    <property type="project" value="TreeGrafter"/>
</dbReference>